<evidence type="ECO:0000313" key="2">
    <source>
        <dbReference type="Proteomes" id="UP000799754"/>
    </source>
</evidence>
<protein>
    <submittedName>
        <fullName evidence="1">Metallo-hydrolase/oxidoreductase</fullName>
    </submittedName>
</protein>
<organism evidence="1 2">
    <name type="scientific">Macroventuria anomochaeta</name>
    <dbReference type="NCBI Taxonomy" id="301207"/>
    <lineage>
        <taxon>Eukaryota</taxon>
        <taxon>Fungi</taxon>
        <taxon>Dikarya</taxon>
        <taxon>Ascomycota</taxon>
        <taxon>Pezizomycotina</taxon>
        <taxon>Dothideomycetes</taxon>
        <taxon>Pleosporomycetidae</taxon>
        <taxon>Pleosporales</taxon>
        <taxon>Pleosporineae</taxon>
        <taxon>Didymellaceae</taxon>
        <taxon>Macroventuria</taxon>
    </lineage>
</organism>
<sequence>MATLYSSPLTMLRRTTTKLPKTTQKCVCRYSRTLSGNTHSQHTDLGRESPKEQSALPRPRRQTPSSKMTVSQKRRHSTQHHHSERPPTIPCTEPMIHPTFEPTTGTFQYIVTDPSSLASVIIDPVLDFDPCTFTIRTTSADALLTLVAEKGYNVQQILETHVHADHLSAASYLQAQLSKTGKRPEIGIGKRIGEVQRLFGKRYGVAAKEYEVVFDKLFEDDKVVKVGGMEVKAIHLPGHTLDHMGYQIGSNVFCGDSLFNVDIGTARTDFPGGSAHDLWTSAQKLLSMPDETRIWTGHDYPPEGRKESVPFMTVKQHKEQNKHVMAGRSKDEFVATRSQKDAELGAPRLLHQSLQINVRGGRLPGLDEGGRRMLRMPLRLGGVDEW</sequence>
<gene>
    <name evidence="1" type="ORF">BU25DRAFT_412563</name>
</gene>
<proteinExistence type="predicted"/>
<dbReference type="Proteomes" id="UP000799754">
    <property type="component" value="Unassembled WGS sequence"/>
</dbReference>
<accession>A0ACB6RWK6</accession>
<comment type="caution">
    <text evidence="1">The sequence shown here is derived from an EMBL/GenBank/DDBJ whole genome shotgun (WGS) entry which is preliminary data.</text>
</comment>
<reference evidence="1" key="1">
    <citation type="journal article" date="2020" name="Stud. Mycol.">
        <title>101 Dothideomycetes genomes: a test case for predicting lifestyles and emergence of pathogens.</title>
        <authorList>
            <person name="Haridas S."/>
            <person name="Albert R."/>
            <person name="Binder M."/>
            <person name="Bloem J."/>
            <person name="Labutti K."/>
            <person name="Salamov A."/>
            <person name="Andreopoulos B."/>
            <person name="Baker S."/>
            <person name="Barry K."/>
            <person name="Bills G."/>
            <person name="Bluhm B."/>
            <person name="Cannon C."/>
            <person name="Castanera R."/>
            <person name="Culley D."/>
            <person name="Daum C."/>
            <person name="Ezra D."/>
            <person name="Gonzalez J."/>
            <person name="Henrissat B."/>
            <person name="Kuo A."/>
            <person name="Liang C."/>
            <person name="Lipzen A."/>
            <person name="Lutzoni F."/>
            <person name="Magnuson J."/>
            <person name="Mondo S."/>
            <person name="Nolan M."/>
            <person name="Ohm R."/>
            <person name="Pangilinan J."/>
            <person name="Park H.-J."/>
            <person name="Ramirez L."/>
            <person name="Alfaro M."/>
            <person name="Sun H."/>
            <person name="Tritt A."/>
            <person name="Yoshinaga Y."/>
            <person name="Zwiers L.-H."/>
            <person name="Turgeon B."/>
            <person name="Goodwin S."/>
            <person name="Spatafora J."/>
            <person name="Crous P."/>
            <person name="Grigoriev I."/>
        </authorList>
    </citation>
    <scope>NUCLEOTIDE SEQUENCE</scope>
    <source>
        <strain evidence="1">CBS 525.71</strain>
    </source>
</reference>
<evidence type="ECO:0000313" key="1">
    <source>
        <dbReference type="EMBL" id="KAF2625529.1"/>
    </source>
</evidence>
<dbReference type="EMBL" id="MU006725">
    <property type="protein sequence ID" value="KAF2625529.1"/>
    <property type="molecule type" value="Genomic_DNA"/>
</dbReference>
<keyword evidence="2" id="KW-1185">Reference proteome</keyword>
<name>A0ACB6RWK6_9PLEO</name>